<evidence type="ECO:0000313" key="3">
    <source>
        <dbReference type="Proteomes" id="UP001164718"/>
    </source>
</evidence>
<dbReference type="Pfam" id="PF14173">
    <property type="entry name" value="ComGG"/>
    <property type="match status" value="1"/>
</dbReference>
<proteinExistence type="predicted"/>
<keyword evidence="1" id="KW-1133">Transmembrane helix</keyword>
<dbReference type="Proteomes" id="UP001164718">
    <property type="component" value="Chromosome"/>
</dbReference>
<dbReference type="EMBL" id="CP106878">
    <property type="protein sequence ID" value="WAA10436.1"/>
    <property type="molecule type" value="Genomic_DNA"/>
</dbReference>
<keyword evidence="1" id="KW-0472">Membrane</keyword>
<dbReference type="KEGG" id="faf:OE104_03645"/>
<feature type="transmembrane region" description="Helical" evidence="1">
    <location>
        <begin position="23"/>
        <end position="44"/>
    </location>
</feature>
<evidence type="ECO:0000313" key="2">
    <source>
        <dbReference type="EMBL" id="WAA10436.1"/>
    </source>
</evidence>
<dbReference type="InterPro" id="IPR020372">
    <property type="entry name" value="Competence_ComGG"/>
</dbReference>
<keyword evidence="1" id="KW-0812">Transmembrane</keyword>
<dbReference type="RefSeq" id="WP_275418226.1">
    <property type="nucleotide sequence ID" value="NZ_CP106878.1"/>
</dbReference>
<organism evidence="2 3">
    <name type="scientific">Fervidibacillus albus</name>
    <dbReference type="NCBI Taxonomy" id="2980026"/>
    <lineage>
        <taxon>Bacteria</taxon>
        <taxon>Bacillati</taxon>
        <taxon>Bacillota</taxon>
        <taxon>Bacilli</taxon>
        <taxon>Bacillales</taxon>
        <taxon>Bacillaceae</taxon>
        <taxon>Fervidibacillus</taxon>
    </lineage>
</organism>
<sequence>MLTKPSFSSPLTFPWKADHHKGLILPFTLFLLLIISLMTVHAIAKFEVEKRFFKTTKTTYELETLLVMAVDRLNEQIEKNDLPDKGTFQLDIGFVQFETIEESDAEIRYEIQCFTEDGGECTVRITYDKTTRKMIDWTEV</sequence>
<gene>
    <name evidence="2" type="primary">comGG</name>
    <name evidence="2" type="ORF">OE104_03645</name>
</gene>
<dbReference type="AlphaFoldDB" id="A0A9E8LWK9"/>
<reference evidence="2" key="1">
    <citation type="submission" date="2022-09" db="EMBL/GenBank/DDBJ databases">
        <title>Complete Genomes of Fervidibacillus albus and Fervidibacillus halotolerans isolated from tidal flat sediments.</title>
        <authorList>
            <person name="Kwon K.K."/>
            <person name="Yang S.-H."/>
            <person name="Park M.J."/>
            <person name="Oh H.-M."/>
        </authorList>
    </citation>
    <scope>NUCLEOTIDE SEQUENCE</scope>
    <source>
        <strain evidence="2">MEBiC13591</strain>
    </source>
</reference>
<protein>
    <submittedName>
        <fullName evidence="2">Competence type IV pilus minor pilin ComGG</fullName>
    </submittedName>
</protein>
<name>A0A9E8LWK9_9BACI</name>
<accession>A0A9E8LWK9</accession>
<evidence type="ECO:0000256" key="1">
    <source>
        <dbReference type="SAM" id="Phobius"/>
    </source>
</evidence>
<keyword evidence="3" id="KW-1185">Reference proteome</keyword>